<keyword evidence="2" id="KW-0732">Signal</keyword>
<protein>
    <recommendedName>
        <fullName evidence="5">Secreted protein</fullName>
    </recommendedName>
</protein>
<dbReference type="EMBL" id="BAABDI010000030">
    <property type="protein sequence ID" value="GAA3986805.1"/>
    <property type="molecule type" value="Genomic_DNA"/>
</dbReference>
<reference evidence="4" key="1">
    <citation type="journal article" date="2019" name="Int. J. Syst. Evol. Microbiol.">
        <title>The Global Catalogue of Microorganisms (GCM) 10K type strain sequencing project: providing services to taxonomists for standard genome sequencing and annotation.</title>
        <authorList>
            <consortium name="The Broad Institute Genomics Platform"/>
            <consortium name="The Broad Institute Genome Sequencing Center for Infectious Disease"/>
            <person name="Wu L."/>
            <person name="Ma J."/>
        </authorList>
    </citation>
    <scope>NUCLEOTIDE SEQUENCE [LARGE SCALE GENOMIC DNA]</scope>
    <source>
        <strain evidence="4">JCM 17217</strain>
    </source>
</reference>
<sequence>MSRLLTFARMKLLLRLVPCLLLFVAVGCRTCPIETCHVRKVHMHSGQRYRGQPLWKMQNPAIGQKIKTHNPKSGTNPQDKSKSLK</sequence>
<evidence type="ECO:0008006" key="5">
    <source>
        <dbReference type="Google" id="ProtNLM"/>
    </source>
</evidence>
<proteinExistence type="predicted"/>
<evidence type="ECO:0000256" key="2">
    <source>
        <dbReference type="SAM" id="SignalP"/>
    </source>
</evidence>
<name>A0ABP7QRC0_9BACT</name>
<keyword evidence="4" id="KW-1185">Reference proteome</keyword>
<evidence type="ECO:0000313" key="3">
    <source>
        <dbReference type="EMBL" id="GAA3986805.1"/>
    </source>
</evidence>
<comment type="caution">
    <text evidence="3">The sequence shown here is derived from an EMBL/GenBank/DDBJ whole genome shotgun (WGS) entry which is preliminary data.</text>
</comment>
<dbReference type="PROSITE" id="PS51257">
    <property type="entry name" value="PROKAR_LIPOPROTEIN"/>
    <property type="match status" value="1"/>
</dbReference>
<feature type="chain" id="PRO_5047084320" description="Secreted protein" evidence="2">
    <location>
        <begin position="31"/>
        <end position="85"/>
    </location>
</feature>
<feature type="signal peptide" evidence="2">
    <location>
        <begin position="1"/>
        <end position="30"/>
    </location>
</feature>
<evidence type="ECO:0000313" key="4">
    <source>
        <dbReference type="Proteomes" id="UP001501556"/>
    </source>
</evidence>
<gene>
    <name evidence="3" type="ORF">GCM10022407_34480</name>
</gene>
<organism evidence="3 4">
    <name type="scientific">Hymenobacter antarcticus</name>
    <dbReference type="NCBI Taxonomy" id="486270"/>
    <lineage>
        <taxon>Bacteria</taxon>
        <taxon>Pseudomonadati</taxon>
        <taxon>Bacteroidota</taxon>
        <taxon>Cytophagia</taxon>
        <taxon>Cytophagales</taxon>
        <taxon>Hymenobacteraceae</taxon>
        <taxon>Hymenobacter</taxon>
    </lineage>
</organism>
<evidence type="ECO:0000256" key="1">
    <source>
        <dbReference type="SAM" id="MobiDB-lite"/>
    </source>
</evidence>
<accession>A0ABP7QRC0</accession>
<dbReference type="Proteomes" id="UP001501556">
    <property type="component" value="Unassembled WGS sequence"/>
</dbReference>
<feature type="region of interest" description="Disordered" evidence="1">
    <location>
        <begin position="60"/>
        <end position="85"/>
    </location>
</feature>